<reference evidence="2" key="1">
    <citation type="journal article" date="2023" name="Front. Plant Sci.">
        <title>Chromosomal-level genome assembly of Melastoma candidum provides insights into trichome evolution.</title>
        <authorList>
            <person name="Zhong Y."/>
            <person name="Wu W."/>
            <person name="Sun C."/>
            <person name="Zou P."/>
            <person name="Liu Y."/>
            <person name="Dai S."/>
            <person name="Zhou R."/>
        </authorList>
    </citation>
    <scope>NUCLEOTIDE SEQUENCE [LARGE SCALE GENOMIC DNA]</scope>
</reference>
<protein>
    <submittedName>
        <fullName evidence="1">Uncharacterized protein</fullName>
    </submittedName>
</protein>
<gene>
    <name evidence="1" type="ORF">MLD38_038999</name>
</gene>
<dbReference type="Proteomes" id="UP001057402">
    <property type="component" value="Chromosome 12"/>
</dbReference>
<proteinExistence type="predicted"/>
<sequence length="76" mass="8283">MPAALAANGVFVVATSRDQKKGTDAVRECCFVGEFLHEEPRCFGKQRPSALAAECLHQDAGQETPRSLHQLSLSRN</sequence>
<keyword evidence="2" id="KW-1185">Reference proteome</keyword>
<name>A0ACB9L0N6_9MYRT</name>
<evidence type="ECO:0000313" key="2">
    <source>
        <dbReference type="Proteomes" id="UP001057402"/>
    </source>
</evidence>
<organism evidence="1 2">
    <name type="scientific">Melastoma candidum</name>
    <dbReference type="NCBI Taxonomy" id="119954"/>
    <lineage>
        <taxon>Eukaryota</taxon>
        <taxon>Viridiplantae</taxon>
        <taxon>Streptophyta</taxon>
        <taxon>Embryophyta</taxon>
        <taxon>Tracheophyta</taxon>
        <taxon>Spermatophyta</taxon>
        <taxon>Magnoliopsida</taxon>
        <taxon>eudicotyledons</taxon>
        <taxon>Gunneridae</taxon>
        <taxon>Pentapetalae</taxon>
        <taxon>rosids</taxon>
        <taxon>malvids</taxon>
        <taxon>Myrtales</taxon>
        <taxon>Melastomataceae</taxon>
        <taxon>Melastomatoideae</taxon>
        <taxon>Melastomateae</taxon>
        <taxon>Melastoma</taxon>
    </lineage>
</organism>
<accession>A0ACB9L0N6</accession>
<dbReference type="EMBL" id="CM042891">
    <property type="protein sequence ID" value="KAI4303356.1"/>
    <property type="molecule type" value="Genomic_DNA"/>
</dbReference>
<comment type="caution">
    <text evidence="1">The sequence shown here is derived from an EMBL/GenBank/DDBJ whole genome shotgun (WGS) entry which is preliminary data.</text>
</comment>
<evidence type="ECO:0000313" key="1">
    <source>
        <dbReference type="EMBL" id="KAI4303356.1"/>
    </source>
</evidence>